<dbReference type="Gene3D" id="1.20.58.60">
    <property type="match status" value="30"/>
</dbReference>
<dbReference type="CDD" id="cd00176">
    <property type="entry name" value="SPEC"/>
    <property type="match status" value="9"/>
</dbReference>
<dbReference type="PROSITE" id="PS00019">
    <property type="entry name" value="ACTININ_1"/>
    <property type="match status" value="1"/>
</dbReference>
<feature type="coiled-coil region" evidence="14">
    <location>
        <begin position="3981"/>
        <end position="4012"/>
    </location>
</feature>
<dbReference type="InterPro" id="IPR047290">
    <property type="entry name" value="CH_SYNE1_rpt1"/>
</dbReference>
<dbReference type="FunFam" id="1.20.58.60:FF:000188">
    <property type="entry name" value="Uncharacterized protein, isoform D"/>
    <property type="match status" value="1"/>
</dbReference>
<feature type="compositionally biased region" description="Basic and acidic residues" evidence="15">
    <location>
        <begin position="353"/>
        <end position="363"/>
    </location>
</feature>
<dbReference type="Proteomes" id="UP000719412">
    <property type="component" value="Unassembled WGS sequence"/>
</dbReference>
<evidence type="ECO:0000256" key="2">
    <source>
        <dbReference type="ARBA" id="ARBA00004204"/>
    </source>
</evidence>
<feature type="coiled-coil region" evidence="14">
    <location>
        <begin position="4471"/>
        <end position="4498"/>
    </location>
</feature>
<feature type="region of interest" description="Disordered" evidence="15">
    <location>
        <begin position="322"/>
        <end position="382"/>
    </location>
</feature>
<protein>
    <recommendedName>
        <fullName evidence="16">Calponin-homology (CH) domain-containing protein</fullName>
    </recommendedName>
</protein>
<comment type="subcellular location">
    <subcellularLocation>
        <location evidence="3">Cytoplasm</location>
        <location evidence="3">Cytoskeleton</location>
    </subcellularLocation>
    <subcellularLocation>
        <location evidence="2">Cytoplasm</location>
        <location evidence="2">Myofibril</location>
        <location evidence="2">Sarcomere</location>
    </subcellularLocation>
    <subcellularLocation>
        <location evidence="1">Nucleus membrane</location>
    </subcellularLocation>
</comment>
<feature type="compositionally biased region" description="Low complexity" evidence="15">
    <location>
        <begin position="612"/>
        <end position="623"/>
    </location>
</feature>
<keyword evidence="12" id="KW-0206">Cytoskeleton</keyword>
<evidence type="ECO:0000256" key="12">
    <source>
        <dbReference type="ARBA" id="ARBA00023212"/>
    </source>
</evidence>
<feature type="coiled-coil region" evidence="14">
    <location>
        <begin position="1990"/>
        <end position="2055"/>
    </location>
</feature>
<feature type="coiled-coil region" evidence="14">
    <location>
        <begin position="3109"/>
        <end position="3166"/>
    </location>
</feature>
<dbReference type="FunFam" id="1.20.58.60:FF:000230">
    <property type="entry name" value="Uncharacterized protein, isoform D"/>
    <property type="match status" value="1"/>
</dbReference>
<dbReference type="SMART" id="SM00150">
    <property type="entry name" value="SPEC"/>
    <property type="match status" value="38"/>
</dbReference>
<feature type="coiled-coil region" evidence="14">
    <location>
        <begin position="6827"/>
        <end position="6880"/>
    </location>
</feature>
<comment type="caution">
    <text evidence="17">The sequence shown here is derived from an EMBL/GenBank/DDBJ whole genome shotgun (WGS) entry which is preliminary data.</text>
</comment>
<gene>
    <name evidence="17" type="ORF">GEV33_013852</name>
</gene>
<dbReference type="InterPro" id="IPR001715">
    <property type="entry name" value="CH_dom"/>
</dbReference>
<dbReference type="FunFam" id="1.20.58.60:FF:000219">
    <property type="entry name" value="Uncharacterized protein, isoform J"/>
    <property type="match status" value="1"/>
</dbReference>
<evidence type="ECO:0000256" key="4">
    <source>
        <dbReference type="ARBA" id="ARBA00008619"/>
    </source>
</evidence>
<feature type="coiled-coil region" evidence="14">
    <location>
        <begin position="5296"/>
        <end position="5323"/>
    </location>
</feature>
<dbReference type="PROSITE" id="PS50021">
    <property type="entry name" value="CH"/>
    <property type="match status" value="2"/>
</dbReference>
<proteinExistence type="inferred from homology"/>
<feature type="coiled-coil region" evidence="14">
    <location>
        <begin position="7490"/>
        <end position="7535"/>
    </location>
</feature>
<dbReference type="InterPro" id="IPR057057">
    <property type="entry name" value="Spectrin_SYNE1"/>
</dbReference>
<evidence type="ECO:0000256" key="3">
    <source>
        <dbReference type="ARBA" id="ARBA00004245"/>
    </source>
</evidence>
<dbReference type="PANTHER" id="PTHR47535:SF1">
    <property type="entry name" value="NESPRIN-1"/>
    <property type="match status" value="1"/>
</dbReference>
<feature type="coiled-coil region" evidence="14">
    <location>
        <begin position="7174"/>
        <end position="7208"/>
    </location>
</feature>
<dbReference type="InterPro" id="IPR052403">
    <property type="entry name" value="LINC-complex_assoc"/>
</dbReference>
<dbReference type="InterPro" id="IPR018159">
    <property type="entry name" value="Spectrin/alpha-actinin"/>
</dbReference>
<dbReference type="Pfam" id="PF25034">
    <property type="entry name" value="Spectrin_SYNE1"/>
    <property type="match status" value="3"/>
</dbReference>
<dbReference type="CDD" id="cd21243">
    <property type="entry name" value="CH_SYNE1_rpt2"/>
    <property type="match status" value="1"/>
</dbReference>
<dbReference type="FunFam" id="1.20.58.60:FF:000186">
    <property type="entry name" value="nesprin-1 isoform X3"/>
    <property type="match status" value="1"/>
</dbReference>
<dbReference type="GO" id="GO:0007097">
    <property type="term" value="P:nuclear migration"/>
    <property type="evidence" value="ECO:0007669"/>
    <property type="project" value="UniProtKB-ARBA"/>
</dbReference>
<comment type="similarity">
    <text evidence="4">Belongs to the nesprin family.</text>
</comment>
<feature type="coiled-coil region" evidence="14">
    <location>
        <begin position="7246"/>
        <end position="7276"/>
    </location>
</feature>
<dbReference type="CDD" id="cd21241">
    <property type="entry name" value="CH_SYNE1_rpt1"/>
    <property type="match status" value="1"/>
</dbReference>
<dbReference type="Pfam" id="PF00435">
    <property type="entry name" value="Spectrin"/>
    <property type="match status" value="5"/>
</dbReference>
<evidence type="ECO:0000256" key="11">
    <source>
        <dbReference type="ARBA" id="ARBA00023203"/>
    </source>
</evidence>
<dbReference type="GO" id="GO:0030017">
    <property type="term" value="C:sarcomere"/>
    <property type="evidence" value="ECO:0007669"/>
    <property type="project" value="UniProtKB-SubCell"/>
</dbReference>
<dbReference type="Gene3D" id="1.10.418.10">
    <property type="entry name" value="Calponin-like domain"/>
    <property type="match status" value="2"/>
</dbReference>
<feature type="region of interest" description="Disordered" evidence="15">
    <location>
        <begin position="218"/>
        <end position="246"/>
    </location>
</feature>
<dbReference type="InterPro" id="IPR002017">
    <property type="entry name" value="Spectrin_repeat"/>
</dbReference>
<evidence type="ECO:0000256" key="5">
    <source>
        <dbReference type="ARBA" id="ARBA00022490"/>
    </source>
</evidence>
<keyword evidence="5" id="KW-0963">Cytoplasm</keyword>
<evidence type="ECO:0000313" key="17">
    <source>
        <dbReference type="EMBL" id="KAH0808942.1"/>
    </source>
</evidence>
<feature type="coiled-coil region" evidence="14">
    <location>
        <begin position="6643"/>
        <end position="6673"/>
    </location>
</feature>
<accession>A0A8J6L707</accession>
<keyword evidence="6" id="KW-0812">Transmembrane</keyword>
<dbReference type="GO" id="GO:0005640">
    <property type="term" value="C:nuclear outer membrane"/>
    <property type="evidence" value="ECO:0007669"/>
    <property type="project" value="TreeGrafter"/>
</dbReference>
<feature type="coiled-coil region" evidence="14">
    <location>
        <begin position="1387"/>
        <end position="1414"/>
    </location>
</feature>
<feature type="region of interest" description="Disordered" evidence="15">
    <location>
        <begin position="607"/>
        <end position="656"/>
    </location>
</feature>
<keyword evidence="9 14" id="KW-0175">Coiled coil</keyword>
<dbReference type="GO" id="GO:0005856">
    <property type="term" value="C:cytoskeleton"/>
    <property type="evidence" value="ECO:0007669"/>
    <property type="project" value="UniProtKB-SubCell"/>
</dbReference>
<dbReference type="SUPFAM" id="SSF46966">
    <property type="entry name" value="Spectrin repeat"/>
    <property type="match status" value="41"/>
</dbReference>
<evidence type="ECO:0000256" key="8">
    <source>
        <dbReference type="ARBA" id="ARBA00022989"/>
    </source>
</evidence>
<evidence type="ECO:0000256" key="7">
    <source>
        <dbReference type="ARBA" id="ARBA00022737"/>
    </source>
</evidence>
<keyword evidence="8" id="KW-1133">Transmembrane helix</keyword>
<reference evidence="17" key="1">
    <citation type="journal article" date="2020" name="J Insects Food Feed">
        <title>The yellow mealworm (Tenebrio molitor) genome: a resource for the emerging insects as food and feed industry.</title>
        <authorList>
            <person name="Eriksson T."/>
            <person name="Andere A."/>
            <person name="Kelstrup H."/>
            <person name="Emery V."/>
            <person name="Picard C."/>
        </authorList>
    </citation>
    <scope>NUCLEOTIDE SEQUENCE</scope>
    <source>
        <strain evidence="17">Stoneville</strain>
        <tissue evidence="17">Whole head</tissue>
    </source>
</reference>
<dbReference type="FunFam" id="1.20.58.60:FF:000169">
    <property type="entry name" value="nesprin-1 isoform X1"/>
    <property type="match status" value="1"/>
</dbReference>
<evidence type="ECO:0000256" key="6">
    <source>
        <dbReference type="ARBA" id="ARBA00022692"/>
    </source>
</evidence>
<feature type="coiled-coil region" evidence="14">
    <location>
        <begin position="7714"/>
        <end position="7741"/>
    </location>
</feature>
<feature type="coiled-coil region" evidence="14">
    <location>
        <begin position="7091"/>
        <end position="7125"/>
    </location>
</feature>
<feature type="coiled-coil region" evidence="14">
    <location>
        <begin position="7775"/>
        <end position="7802"/>
    </location>
</feature>
<feature type="domain" description="Calponin-homology (CH)" evidence="16">
    <location>
        <begin position="701"/>
        <end position="808"/>
    </location>
</feature>
<name>A0A8J6L707_TENMO</name>
<keyword evidence="11" id="KW-0009">Actin-binding</keyword>
<evidence type="ECO:0000256" key="13">
    <source>
        <dbReference type="ARBA" id="ARBA00023242"/>
    </source>
</evidence>
<dbReference type="SMART" id="SM00033">
    <property type="entry name" value="CH"/>
    <property type="match status" value="2"/>
</dbReference>
<dbReference type="GO" id="GO:0051015">
    <property type="term" value="F:actin filament binding"/>
    <property type="evidence" value="ECO:0007669"/>
    <property type="project" value="TreeGrafter"/>
</dbReference>
<keyword evidence="13" id="KW-0539">Nucleus</keyword>
<dbReference type="PANTHER" id="PTHR47535">
    <property type="entry name" value="MUSCLE-SPECIFIC PROTEIN 300 KDA, ISOFORM G"/>
    <property type="match status" value="1"/>
</dbReference>
<dbReference type="FunFam" id="1.20.58.60:FF:000306">
    <property type="entry name" value="Uncharacterized protein, isoform F"/>
    <property type="match status" value="1"/>
</dbReference>
<feature type="coiled-coil region" evidence="14">
    <location>
        <begin position="5780"/>
        <end position="5810"/>
    </location>
</feature>
<dbReference type="FunFam" id="1.10.418.10:FF:000037">
    <property type="entry name" value="nesprin-1 isoform X1"/>
    <property type="match status" value="1"/>
</dbReference>
<feature type="coiled-coil region" evidence="14">
    <location>
        <begin position="7611"/>
        <end position="7645"/>
    </location>
</feature>
<dbReference type="FunFam" id="1.10.418.10:FF:000033">
    <property type="entry name" value="nesprin-1 isoform X1"/>
    <property type="match status" value="1"/>
</dbReference>
<organism evidence="17 18">
    <name type="scientific">Tenebrio molitor</name>
    <name type="common">Yellow mealworm beetle</name>
    <dbReference type="NCBI Taxonomy" id="7067"/>
    <lineage>
        <taxon>Eukaryota</taxon>
        <taxon>Metazoa</taxon>
        <taxon>Ecdysozoa</taxon>
        <taxon>Arthropoda</taxon>
        <taxon>Hexapoda</taxon>
        <taxon>Insecta</taxon>
        <taxon>Pterygota</taxon>
        <taxon>Neoptera</taxon>
        <taxon>Endopterygota</taxon>
        <taxon>Coleoptera</taxon>
        <taxon>Polyphaga</taxon>
        <taxon>Cucujiformia</taxon>
        <taxon>Tenebrionidae</taxon>
        <taxon>Tenebrio</taxon>
    </lineage>
</organism>
<evidence type="ECO:0000259" key="16">
    <source>
        <dbReference type="PROSITE" id="PS50021"/>
    </source>
</evidence>
<feature type="coiled-coil region" evidence="14">
    <location>
        <begin position="3593"/>
        <end position="3683"/>
    </location>
</feature>
<feature type="coiled-coil region" evidence="14">
    <location>
        <begin position="4933"/>
        <end position="4960"/>
    </location>
</feature>
<evidence type="ECO:0000256" key="14">
    <source>
        <dbReference type="SAM" id="Coils"/>
    </source>
</evidence>
<feature type="compositionally biased region" description="Basic and acidic residues" evidence="15">
    <location>
        <begin position="628"/>
        <end position="645"/>
    </location>
</feature>
<evidence type="ECO:0000256" key="1">
    <source>
        <dbReference type="ARBA" id="ARBA00004126"/>
    </source>
</evidence>
<feature type="compositionally biased region" description="Low complexity" evidence="15">
    <location>
        <begin position="573"/>
        <end position="590"/>
    </location>
</feature>
<feature type="region of interest" description="Disordered" evidence="15">
    <location>
        <begin position="573"/>
        <end position="595"/>
    </location>
</feature>
<feature type="coiled-coil region" evidence="14">
    <location>
        <begin position="2342"/>
        <end position="2372"/>
    </location>
</feature>
<dbReference type="PROSITE" id="PS00020">
    <property type="entry name" value="ACTININ_2"/>
    <property type="match status" value="1"/>
</dbReference>
<feature type="coiled-coil region" evidence="14">
    <location>
        <begin position="5946"/>
        <end position="5984"/>
    </location>
</feature>
<dbReference type="SUPFAM" id="SSF47576">
    <property type="entry name" value="Calponin-homology domain, CH-domain"/>
    <property type="match status" value="1"/>
</dbReference>
<evidence type="ECO:0000256" key="15">
    <source>
        <dbReference type="SAM" id="MobiDB-lite"/>
    </source>
</evidence>
<dbReference type="InterPro" id="IPR001589">
    <property type="entry name" value="Actinin_actin-bd_CS"/>
</dbReference>
<evidence type="ECO:0000256" key="9">
    <source>
        <dbReference type="ARBA" id="ARBA00023054"/>
    </source>
</evidence>
<evidence type="ECO:0000256" key="10">
    <source>
        <dbReference type="ARBA" id="ARBA00023136"/>
    </source>
</evidence>
<dbReference type="EMBL" id="JABDTM020028441">
    <property type="protein sequence ID" value="KAH0808942.1"/>
    <property type="molecule type" value="Genomic_DNA"/>
</dbReference>
<keyword evidence="7" id="KW-0677">Repeat</keyword>
<feature type="domain" description="Calponin-homology (CH)" evidence="16">
    <location>
        <begin position="842"/>
        <end position="947"/>
    </location>
</feature>
<feature type="coiled-coil region" evidence="14">
    <location>
        <begin position="3348"/>
        <end position="3375"/>
    </location>
</feature>
<dbReference type="InterPro" id="IPR036872">
    <property type="entry name" value="CH_dom_sf"/>
</dbReference>
<keyword evidence="10" id="KW-0472">Membrane</keyword>
<feature type="coiled-coil region" evidence="14">
    <location>
        <begin position="5410"/>
        <end position="5444"/>
    </location>
</feature>
<evidence type="ECO:0000313" key="18">
    <source>
        <dbReference type="Proteomes" id="UP000719412"/>
    </source>
</evidence>
<dbReference type="GO" id="GO:0034993">
    <property type="term" value="C:meiotic nuclear membrane microtubule tethering complex"/>
    <property type="evidence" value="ECO:0007669"/>
    <property type="project" value="TreeGrafter"/>
</dbReference>
<feature type="coiled-coil region" evidence="14">
    <location>
        <begin position="3814"/>
        <end position="3841"/>
    </location>
</feature>
<feature type="compositionally biased region" description="Polar residues" evidence="15">
    <location>
        <begin position="218"/>
        <end position="240"/>
    </location>
</feature>
<dbReference type="InterPro" id="IPR047291">
    <property type="entry name" value="CH_SYNE1_rpt2"/>
</dbReference>
<feature type="coiled-coil region" evidence="14">
    <location>
        <begin position="7356"/>
        <end position="7415"/>
    </location>
</feature>
<feature type="coiled-coil region" evidence="14">
    <location>
        <begin position="6429"/>
        <end position="6606"/>
    </location>
</feature>
<feature type="compositionally biased region" description="Basic residues" evidence="15">
    <location>
        <begin position="330"/>
        <end position="349"/>
    </location>
</feature>
<dbReference type="GO" id="GO:0006997">
    <property type="term" value="P:nucleus organization"/>
    <property type="evidence" value="ECO:0007669"/>
    <property type="project" value="UniProtKB-ARBA"/>
</dbReference>
<keyword evidence="18" id="KW-1185">Reference proteome</keyword>
<feature type="coiled-coil region" evidence="14">
    <location>
        <begin position="5147"/>
        <end position="5174"/>
    </location>
</feature>
<reference evidence="17" key="2">
    <citation type="submission" date="2021-08" db="EMBL/GenBank/DDBJ databases">
        <authorList>
            <person name="Eriksson T."/>
        </authorList>
    </citation>
    <scope>NUCLEOTIDE SEQUENCE</scope>
    <source>
        <strain evidence="17">Stoneville</strain>
        <tissue evidence="17">Whole head</tissue>
    </source>
</reference>
<sequence>MDITYVCAFSTSTSPSSPSPTHAPCPLSNRCALFSVLFHNLARDGAPQGSLLLPPPFDRHTPDEFVDPRLDLCQLDGLIDPEVPFTQLIGPAGGGSRWSIDWSVEMGARAARRTPSILAPVAIKTPAGMGVNWEESKSGYKNVDGLITPPVLKKSLNGPSPSTELFKRRLNNNYLSSETRSALTPMSVSARSQLSLSFSRKLRHRSRAGQRRRCALVSNFQQHRPTSHSAGPSARASGNSERGEGAPLGDDCGVVAFLDLAVKPSFLSDNAVKSVIPRISGSHLLRRSSPPGCVRVCPSGSAPSVRPPRRPSSRVRLSIERSRVSEQRKLYRRQKAHNHAHRRRMRRITNQHECPEERPRRGPEAAPGESHQPRRAPSPGPRVTAVDVEEFERRLAEERARNLERSRLERVALRRTPPGSPRQLVQHAQEVQPDGSIQARVSKGLRRIAARPIDPPVPSICCVPDFYSGGCNDRTIFTAGPVLLACIPAVSLKTLNFVRWLGRVPPCISSPSVATLFPLPPGVRIDREVLENAWYRTSALKETITTTTEEGDLATGVKTVKFEKVTVRKSVRQVTSTSSSTTVRKMSSRTPSEELLLEDSAYMTQSNGNLATSSKTSSISSLTGGRFPSEESLRRTPSKERLNRDDWDDVSSSSKVTSSSSEWYSEYRTQSFQSGSSKLEHVRTKTQYDDHIATIRDEQERVQKKTFVNWINSYLSKRVPPLRVEDLIDDLKDGTKLLALLEVLSGEKLPVERGRILRRPHFLSNANTALQFLTSKRIKLVNINASDLVDGRPPVVLGLIWTIILYFQIEENSRALQYLAQWDSSSSLDSAGTSSSKDKWKLGARKTLLHWVSNALPGDSGIEIKDFGASWRDGIAFLAIIDAIKKNLVNIAELKKASNKTRLQTAFDVAETELGITRLLDPEDVDVPKPDERSIMTYVAQFLHKYPEPKSTGPDAIAAIQEEYGELLAWLMKKTQYLEHLQQTNSLPLSYSDYLAFKGEVDDKEKTFAKLKHLIEGQGLISITKESWYDIDKLWNKLQNQLLFWLWLLDSLLPGDFKFVGEWLAKAEKLVYCDEIPTIMNEETASIISRKLEEHKAFFADLPTVQEKFTQARNSPLASEVPSEQLQNMAVRLNEIGPKAAQRRVRLKFLEHKCCLIAFLQLTETKLKVWSGKYGRLEKVVQLLEQYRNFVSKNHIFQEFTKAFIDMQAVIEEYKRDGGIDKREIADIDKFLREIADRWKNVSMELRCVQSMLEEVVAYWRRWDSLSDEFDDWLNKAEKALKLPEEERMEFFQDISVWRDNYQLLGDTVSFLIATCEDKIALELKIRYQNMIDRWEKLYPLVNKYSHAGDLLRNRKDFRAGVEILSNWLRKAEETLNSPQLGSTERIKEHIDKLAKLQSEVEEIENLFKTVSKTFQTLIQDLSREDVDKMMMTLKHEKESLVRVRALLPAQLNIYSQLLVQQESLEAGQKEINNWLNSAEGLLSSLSLEAEKDTLKDQLDRLKQFFTRTLYYKSMLDSKNKVLANIVKSVDQSDNVDVAKMTASMEQLNDRFVYVTQNGQLWEQRLQEAIRCWFNFSECERVISNWLNTAEKLIGERRIDNKEVVEEHKNFFQSVNERWIHDLVQSAQDLCTCLPKEHHKPILASVHQLQSKWKEILSFAPLHLMRLEFRLDETTFNYYIKEIENEITTEYLAFSKQENIESILTRNKQFFAAQGPMSETYRCLQNLKKISETYAKHHPDDKSVFESLQKAEQQWAGLNSKVENLRQQLDQIPEKWERYNQRFEAMVKWMDEVDKTLSNIFNDINTMEEFEREKAIFQNICKEADSKREDMKWLVQTLDALSSHCPESQAVTEQKKLEALITRYKNLIPSLEVTMVKTDTLSKCYTYRRDVKEVCNLLKRVREQSKRETQPQSIETVTELIKHQEVAIAQLDQQRPHIMSMLQKGKELVKDSNAPPFVQEEVKILESGWTETYDETVERLHKLIGTQHLWVNYSEQKQEIIELLQRAEQELKRISPSQYNSSNLPAELLAKQEMAVRLREATEEMLRRLRDLSQNLSKVAPSEQKPVLDKEVTDIERRLSTTLENVQERVVFLEQYNTKWVDFQSKLGELQSWTAQNAPQLLSAVQEDNILPEERVTKTTLLQSELSHKLSLLDQLNSQASQLMIDDNPDVHQLQAQVVDLQDRVFAINRNVETHAATINRDLENWQVYQTSIQEIKPWIERSESRIQMGVPKPTSLEEALYLQEQNNAFAKECDLQFSKLQGVAGLSQQITSKTNAPDEIDSIHTRWTIINDNANQCAHKLEKLVVTWQDFDKNAANLETWVDKSNKYLAERAVNLNTPHVEKLEKELAKLKAFNNEVSEQQAKLIALTQSSDSISHHVNPEGATVVKGKVQELKGQVGQLAEAVRAKINEVSDAILVKHDFQTKMVDFTNWVDQLKSNVAQIDQVPADKVEVALINVHALMQEHSEKQPVFNGIYNEIKDLSLQASPDESQTLSQEYSSLVENYQDVDSKLQTKKLALEKWGDLINWHGETVNQLSHIKYQLDSGKVPPESLQKLLQETETIITKITTWKQTAPAVDSMKEIVILDKQTGLPRSADQMVREVEVRAINLKSQLVDKLDNVQKLKAHWKQFEDLQKKVNDGLDQTENKLRGVLGNVRSSSELPRAVEDLNQLLESQIEKSPIKEELRKEALQLMKEDIQNVSVIQNAVSEVESNWNRVNEEIKEQKLKLSDTIFAWNDFKEAKERVIKEIERIEQIVEGLEVPNDLVQANINSEKARKALDALKKTKTSLDRVDGKGQAIVKKAEVVPGIEAEVRSEVQEVHQVWSRVYEKLMKVAQTAESQATIWKHVEDTKNSLLQWLSEQNTNLALAVEKPNEVEAARAKLAKYREELPAQQRLSQSIPTKYAQLVKLTDVRDIPTLQSLVQLLEDQFKDVEANAQKLELVASKYGEKEGEIRESIKTVGGNIAGLREGIMKCEDLSGDNAKILERLLTVRQLKSQVLGSDGDIKRIDQEIQQMKAAYPTFSESNLPKEQQLLKKRFESVIIRANKIENGLLSFLKKFHNEKYGALQRIIATHKEKIQWCLPEPASDKYNLEVKLKSLVPIQNALEDCDKRREELEESLLLLEKVESPETIKLLSAEKDHLLLDLENLKESYNSTKALLERNIVLHEQYEKLSESISNWLKDIENKIKLENTTQIDLNSVDGKIKDVDKLQKDVVAFESEVKKLVPLSEDLVKEVPESRVGQYVQHLNTRYQTVSKFLTNYLEKLHELNRYKDLYRTSIKDVEAWLVQAEEKVKTFSDFTTKPNQATLQELKNFASEKERGQMLLGKAVEHGEALFSGITPENRDAIRTELRNLRDKSEALIDKVNNIYKQVEAILIQRHSFDDNLHQVRLWIGEAESKLGPEMKLDATLAEKKQTLHNYKSLAQDVNLHKNILKQLQDKIGQLADSDAESRLDENLANYNKLSQEVSNRIEIVEDFVANHEAYNQAIEKCHDWLSALTSEAALLVDESSTEPPEAKLAMVENLLAQRVEGDKIINSCKKQLEVVLTQTAPSGHPQLINSFEDQEKSWRLFLDHCSDALEKLQSIHSQYAEIEKLIQNLEAWLKQKEAQVKDQSLKSTEETKRAHLEKLKSLEKEVLGKEKDFANVNELANNVEGDVKVSQLLTRYQTLKNLLKEAINRYTGFVSEHQRFNEEYASFLQWLSDKAEELSDLSHIVGDLDILQTRQKDIKNLIDSRNLKSEEFENLVDNGEKLYTHTSPDGREIIRQQLRNLRTIWDSFTDDLQNATNKLDQCLVQFSDFSSTQEQLTKWLKDVEKAMQQHTELKTTLQEKRAQLQNHKIMHQEIMSHQQLVESVCDKAQQLVDQTQDRSLNVYLQSIKHLFLSIVSKSDELLKNLEECVEKHSQYNQQVSSFKDWLAEQSEKLQDYNVVNGEKTEVVKRITQVKNLKESNEEEGSRLLESLKQQFIVVAKSTAPKGVDLLKKELEELYDLLRQHLEDMDNIVEKQENAIKQWQEFESELDALNQWFKNAEVKFRDQSLQATLLEKEQQLKVYLADREQVAAKEKEIDYFVDKSHALLHTSGVQRIKPLVSQISNRYQALHTSTKDVINRWQSIVDDHQKYQTKLEETSNWLKHLEDNLAVLHGGELSTNLEAITNRLQVLLSEKDQGEHKINSLTLLGERILPETATQGREIVRNELREIRERWDRLAEGIKEQQKLQDAQSLQLSSYQDMLQQTLVWLDTMEKQIQVDPASWVSIQEVRSKLLKHRTIHQEIVSHKRIIDGVTEKAQTLVQLTNNKEKTAEVEDSIKSINHRYKNLLQAVQKNIKQLDNCLEVYQQFYDLQKAHQDNQKQLWDKLNSYSDLSGNKQALQERLENIIDMEEHLPESNIKLRELEEHAETKISVLPGRAQENMHRDVANLKFEQEKFVATLVDIKSGLEGRLKLWNDYEESLEKLLSWLADAELALKNYSLKNTVEEKQEQLEKYQDLTRLIESRNRDVKDFIVITDHLEQALILNLRQNEADFDKMSDDSTELIQSSGDSRISVNVQQISSRFQSVQATAKEVVKKCEQNVADHKLYNEKYRQCSDWIAVAQVRFDACKETIKKGARNILTEQYKVLEELLSQQTSATLLLNNTIELGEKLYLSTGSEGREVISGQLQELQQAFEALFDGINSTDRDLKAKLTRWTGFEECAKNIRAWLKEAELPQELELKATLDEKRAQLQIYRTLLHDALAHQQDVVDLRDKVESLPERNETIDQQLATIADQHDKLLKRAQSFVERYETIVSDHQEYSKVVGDTKEWMAATLNTVNTLGDIDLERISLHSNLERLKNLQNSLPEEENRIESIKALGDKVIPGTVDYGQGAIRSQIDSSQEEWAGLVSAIAQIIAQLENKLEHWSEYEILKDQCLAWIRGMDNKLHSVDLKATAAEKKAQLEALKTLQGEIRAKELEIDAVTEKAQQVNKGLCNRNSQISELGVKYQQVCHKVKDLTSRWQQYVNSHQDFDSKISSCEQWLGDINDKLTYCSDIGSSNQKELEAKLETVQELLLSKEEGFGKIQSLVELAQTVLANTSPNGHDTINQALANIQELWSNLASRMIETKAIIDEALTKWAGLLEQIKDFDKTVEWMEGQLKELSVLQGTLPEKKAQLDQIKNVEEKVRCEKIEIDNLKAMASEVLRSKKAAQVDAQKIFDRFDDCAQKIIKLLQERENQYRDHKTYKESYDEVQRWMTRAQERVPQLKQRPLTEKLTIENFSGPLDHLLNKQAQGEVLLENLEHAAQVVLPNTSSHGQELIKNDIRALRESFERLFKDLQQQRDQLELVLQHYRDFRDEYERISDWIQQSAILVKSQKIALFATLPEKVKQVDDVKDILKKLEDGKTQIEQLNNFAKVLLKSPLEIHVNNQLQQLNSRYQVELNLAKDVLKKVETNRDQHQEYSDNLEKSRRWIDEARELIRNCSEAASNSSKDVLQSHLNKIQELIQRREEGQNLIHATVNCGEKVLRNTRSDGREAINNELREIQGDWDRIVKKMSTVKVHLETALLQWADYDSSYSQLQQWITDREAKLQQVSEQKVVKTKKSQTGLSSLPIGERKATLRETGSIVQDIVSFEPMIQSVTSKAEDLKQAAPASEISTKYESLSKHAKELYEKQKETVEQHQAFVDADNDFVQWIRLAKERLSKCSEPTGDKESLGSKLSQLKALQNELPEGEKKLETALEQGDKACQYADEEDREIIEEEVALLQEEFDNYVECLSSTRNLLEIGIVKWTEYEDQYQEALDWLAQTENLVQSYNKLQDSLEEKRSVLEQFQLQLQTLFDWQSELDRLNMKAQVLLETCADTRISNAVTQLSTKYNAILSLAKEVMRRLELHYQEHQQHSTLYQECQDWIDRTRDKLNTCQEVPNTLPEVNSKLQAVKNIRTSLEQGQNKLRYIAELKERVIMNTEQSGAAKIQEDTENLKQDMEKLLSDVQEARNKLTNRAAQLEEIAKLHVMLLDWLQDIEHQVQSDDEYLNDLSEKKAKLEKFKAVQKEIRTHNDLIEKLKSKLAEDASLKSDDYENSFKKYDSLKQLVSQSIADLEKQVGDHEQYKNSYKNAMELIRKSCVEAQTWSDLHDELDKILEKEAKITEIASSLPECDNLVHKTIELSILVMKTTGEEGKDTIKQEIEQLNMDWEGLHLICNETQKSITKCKEAWKEFKTNYDKMKKSIDNFQRRVDEENESEKKTPEDLDRCRQLLDEIVSEKPNLETLTDSCEALMELSAVGWVRDKTVQLQTAYTNLLTNAQTLVSKIEKNLSDHTEFLKVKNELESWLHSAHKSVQDCIGVGDENSIREKLETIRIISAKTPEGQKLLTKLQEAFSKAINTTPADKQEILRENMTSLRNSWDQLNMDLTSIQAQLKGALGRWDDYNETKRRLQDWLAQTERVLKEKPHTKGELSEMKTLQERYKNLQVEIKNKQGDLNRLRDEAVELSSWAKQPRVLEEVKQLQTLYDNLSSTCDAQKERIEAEMQEYNNYHQSLQETEKWLLQISFQLMAHNSLYITNREQTEEQLSQHEVLLKEIQNFQKTLDDVKAKGHGQIERYVKEAPAIRDTIEKQLSNVQESYNSLLQTAIQIKNRLVDSLAKFKEYEDTLESIMANLDEYEPIVSEEVEKEAESLEEALAQLETAKSLHNKLQSEKSRLALAVQACEAATASISRPSSPRDTLPPPVPIKELECRARLEDLIDQTHKESACSEDSKLRMLVDELEARGFINKLHNQVDKVGFVAFGSKRQIPWTSRFHSFQVQSHLSNLTSSVAEFEEKEKHRKGLKDWIVNQKNVVGEWKNRPTKLRADAAKQELNNMNDLLANIDQRRTVLVTEYASPKNAALERMLDELENDLSATIAAKHANQDIMDEYRQNVQVINNWFDNLVKRIDAIDKGSGLNCQQKQAAIVELQAEFEDQGPKRMDEVKRFAGQVLEFVNNLDAQQVEEQMKSIERRYNDIGKRLQRKLQILDMTRKGIDDTRNEIEHARDWVKDRLVELQRPPALGFESRKADDRLNALKGLLKEADNKLVLKETLMKRVGNMTNELEPPEQQQLESALKSFGTEQEQLVEKIKSELERVNAAANTRRNLELNLEKAKAWLKAKNAEIHKLSGYLPLKSRQVEEEIAQHKQHESEIKEFSDGDLNDLLKLGNSVLKECDEKDRDRLQALLDEVKEEYETLKGDSQQKINALSDLLQGRRQFESDIDKCIDWLKQAEVATASDIRAPNIEVLEEQLAKYEVLNNEAKRVQGDIDKIFEQGKAIIPTISETDKFGLNETLNNMRDRHGRISALIQDRTNALKQNIQQLKDAQSRIADSVQFVNEIQNQLKELAKPVGSKVEDVQNVLTTYERILADLKANKAKLGDVPASHSGELQNVLAIQDELIKSIEDQIARLRQLLLLREQFIALITEIMTFITKYTEIVRDIERTGGTVEEKIKKYDDVILKIQECEAMLASAADKGQQIAADCSVQDRNSITEQIQSLKQSLQNLRRAVEKQRQEHENTAAEHRKLAAELEEILDWLHSNEGLVRSRPLLSRDVASVEKELDNHHQLAQNVNNYLDKIKKIQDATRHDDSMPGSLSEQLSEANSLLTSLPRELEEREKYLQSNKQLREEYARLKEKLNDWVKEADIRLASHKDGVDFENILTDLEEHKIFFSTEANMKELVSQNIQQAADKIWPSLTPYEQEELSREQQHHTQLLKNTLNSAKSQRAQLEQDAEIWKDYCQTLDKVKAVIARTKFTDEPVTTLAGLHFNIQKISHAMNDIQNQQLELDLLVERANEITKQADERNRVKTQSQSGEVSEEWSALVGDLESRRDTLTKLAQIWETFEGRWQHFEGLLSSVEERAKHVDAVVRSKEHVIATNNDILELRSEAESLDKFKDEVVDLSRNVLLFLRECSNTSATALADKLKHLEGTYQR</sequence>
<dbReference type="Pfam" id="PF00307">
    <property type="entry name" value="CH"/>
    <property type="match status" value="2"/>
</dbReference>